<evidence type="ECO:0000313" key="2">
    <source>
        <dbReference type="Proteomes" id="UP000076078"/>
    </source>
</evidence>
<dbReference type="EMBL" id="LODT01000028">
    <property type="protein sequence ID" value="KYQ93233.1"/>
    <property type="molecule type" value="Genomic_DNA"/>
</dbReference>
<comment type="caution">
    <text evidence="1">The sequence shown here is derived from an EMBL/GenBank/DDBJ whole genome shotgun (WGS) entry which is preliminary data.</text>
</comment>
<dbReference type="OMA" id="HSDICTN"/>
<dbReference type="InParanoid" id="A0A151ZGY8"/>
<reference evidence="1 2" key="1">
    <citation type="submission" date="2015-12" db="EMBL/GenBank/DDBJ databases">
        <title>Dictyostelia acquired genes for synthesis and detection of signals that induce cell-type specialization by lateral gene transfer from prokaryotes.</title>
        <authorList>
            <person name="Gloeckner G."/>
            <person name="Schaap P."/>
        </authorList>
    </citation>
    <scope>NUCLEOTIDE SEQUENCE [LARGE SCALE GENOMIC DNA]</scope>
    <source>
        <strain evidence="1 2">TK</strain>
    </source>
</reference>
<organism evidence="1 2">
    <name type="scientific">Tieghemostelium lacteum</name>
    <name type="common">Slime mold</name>
    <name type="synonym">Dictyostelium lacteum</name>
    <dbReference type="NCBI Taxonomy" id="361077"/>
    <lineage>
        <taxon>Eukaryota</taxon>
        <taxon>Amoebozoa</taxon>
        <taxon>Evosea</taxon>
        <taxon>Eumycetozoa</taxon>
        <taxon>Dictyostelia</taxon>
        <taxon>Dictyosteliales</taxon>
        <taxon>Raperosteliaceae</taxon>
        <taxon>Tieghemostelium</taxon>
    </lineage>
</organism>
<proteinExistence type="predicted"/>
<dbReference type="AlphaFoldDB" id="A0A151ZGY8"/>
<dbReference type="FunCoup" id="A0A151ZGY8">
    <property type="interactions" value="126"/>
</dbReference>
<accession>A0A151ZGY8</accession>
<sequence>MSLITHKKIYYINSHNRTNGTNSHFTTNIVFYPQDKFDRVVLLQATIPKSFYTVRRNLNTFTLTEGLQSSTITIPIGNYSRKSLQDTLQTLLNQSSPNNIIYSINWPNSKQPNTGKYTFTCSNVNNIQPIFTFTDKLFRQLGFNENTSNQFNNYILESTNVINLQSDSVIYIHSDICTNGVDDVLQEIYTSAGNPDFSNIHWENYDVESYSKQLVSGTNTTFTIYLADQDGNEINLNGVNMNLTLMLYKHNDISQLTRGYINYRLEKDNETIIVSKELDYRPLLVSEPEYEFTRLYPQSGTTSTTVANGGNETIFEIPPTKAFNFAKSWFQFQFILPSTAALIGFAYADFTPFFRQIQVYTKGGLNLMDHSNYNLHSKMVTKIKKSIVETMNSYNTAQYTSLQSYTPCYSSNNLPGVNGAAPTFNKRYDNTSPDKAYTEPAYLISGSTAANPVILNVTIPFSELYESILSVDKDIMLNETLQVRFVWDSLSNIGFGATAITNPTGGAAALALPVSNNVNNMEIHLAIEKNIDVVNNLQQKISSSEGFSLMIPYCFYNQTLLTGTNQSVTLRINRQNGMTLERIYHSLFAPSAVYTAIYNNNQASTGLDHFYTNLNNNRLTQYDLYPSQLDDYKILRPILLNSTVQTPNIHYYNWCWVEEFGDGSFDYNPDNVVSGIDLNLGEQKWDFVAFLNPASNLTHQSTIVCKRKLVITGNGLVLI</sequence>
<evidence type="ECO:0000313" key="1">
    <source>
        <dbReference type="EMBL" id="KYQ93233.1"/>
    </source>
</evidence>
<dbReference type="OrthoDB" id="17086at2759"/>
<keyword evidence="2" id="KW-1185">Reference proteome</keyword>
<protein>
    <submittedName>
        <fullName evidence="1">Uncharacterized protein</fullName>
    </submittedName>
</protein>
<name>A0A151ZGY8_TIELA</name>
<gene>
    <name evidence="1" type="ORF">DLAC_05879</name>
</gene>
<dbReference type="Proteomes" id="UP000076078">
    <property type="component" value="Unassembled WGS sequence"/>
</dbReference>